<dbReference type="GO" id="GO:0009245">
    <property type="term" value="P:lipid A biosynthetic process"/>
    <property type="evidence" value="ECO:0007669"/>
    <property type="project" value="UniProtKB-UniRule"/>
</dbReference>
<evidence type="ECO:0000256" key="10">
    <source>
        <dbReference type="ARBA" id="ARBA00023098"/>
    </source>
</evidence>
<keyword evidence="8 12" id="KW-0378">Hydrolase</keyword>
<protein>
    <recommendedName>
        <fullName evidence="4 12">UDP-3-O-acyl-N-acetylglucosamine deacetylase</fullName>
        <shortName evidence="12">UDP-3-O-acyl-GlcNAc deacetylase</shortName>
        <ecNumber evidence="4 12">3.5.1.108</ecNumber>
    </recommendedName>
    <alternativeName>
        <fullName evidence="12">UDP-3-O-[R-3-hydroxymyristoyl]-N-acetylglucosamine deacetylase</fullName>
    </alternativeName>
</protein>
<dbReference type="AlphaFoldDB" id="A0A329QR82"/>
<evidence type="ECO:0000313" key="14">
    <source>
        <dbReference type="Proteomes" id="UP000250642"/>
    </source>
</evidence>
<keyword evidence="7 12" id="KW-0479">Metal-binding</keyword>
<evidence type="ECO:0000256" key="11">
    <source>
        <dbReference type="ARBA" id="ARBA00024535"/>
    </source>
</evidence>
<dbReference type="PANTHER" id="PTHR33694:SF1">
    <property type="entry name" value="UDP-3-O-ACYL-N-ACETYLGLUCOSAMINE DEACETYLASE 1, MITOCHONDRIAL-RELATED"/>
    <property type="match status" value="1"/>
</dbReference>
<feature type="active site" description="Proton donor" evidence="12">
    <location>
        <position position="271"/>
    </location>
</feature>
<dbReference type="Gene3D" id="3.30.1700.10">
    <property type="entry name" value="lpxc deacetylase, domain 2"/>
    <property type="match status" value="1"/>
</dbReference>
<gene>
    <name evidence="12 13" type="primary">lpxC</name>
    <name evidence="13" type="ORF">DC345_17160</name>
</gene>
<feature type="binding site" evidence="12">
    <location>
        <position position="249"/>
    </location>
    <ligand>
        <name>Zn(2+)</name>
        <dbReference type="ChEBI" id="CHEBI:29105"/>
    </ligand>
</feature>
<evidence type="ECO:0000256" key="5">
    <source>
        <dbReference type="ARBA" id="ARBA00022516"/>
    </source>
</evidence>
<evidence type="ECO:0000256" key="7">
    <source>
        <dbReference type="ARBA" id="ARBA00022723"/>
    </source>
</evidence>
<accession>A0A329QR82</accession>
<evidence type="ECO:0000256" key="3">
    <source>
        <dbReference type="ARBA" id="ARBA00005002"/>
    </source>
</evidence>
<comment type="pathway">
    <text evidence="3 12">Glycolipid biosynthesis; lipid IV(A) biosynthesis; lipid IV(A) from (3R)-3-hydroxytetradecanoyl-[acyl-carrier-protein] and UDP-N-acetyl-alpha-D-glucosamine: step 2/6.</text>
</comment>
<dbReference type="InterPro" id="IPR011334">
    <property type="entry name" value="UDP-acyl_GlcNac_deAcase_C"/>
</dbReference>
<dbReference type="EMBL" id="QEVW01000010">
    <property type="protein sequence ID" value="RAW13882.1"/>
    <property type="molecule type" value="Genomic_DNA"/>
</dbReference>
<sequence length="286" mass="32055">MRIMSKGGDAMYQKTIRNSFTLDGIAVHSGNLSAITLHSAQPNTGIVFRRVDVDPYEIIEARIGNVSNTERCTQLKNMHGYTVSMVEHTLSAIRGMGIDNVIIDVNGEELPIFDGSSTNIATKISEVGHLQQEVKIKYLHLQQKIRVEHGNSFLEAHPSSMISYCVCFKNEHKIAYLSDQTINFNFIDNNYLTEIAPARTFCFEEEIMYLKSKGLIQGASLDHGIVIGEKEIYPDLRFSDELSRHKLLDLIGDLALNPPFHAKIIGSGTSHYLNTLFAQELLNNLI</sequence>
<dbReference type="GO" id="GO:0016020">
    <property type="term" value="C:membrane"/>
    <property type="evidence" value="ECO:0007669"/>
    <property type="project" value="GOC"/>
</dbReference>
<dbReference type="GO" id="GO:0046872">
    <property type="term" value="F:metal ion binding"/>
    <property type="evidence" value="ECO:0007669"/>
    <property type="project" value="UniProtKB-KW"/>
</dbReference>
<keyword evidence="6 12" id="KW-0441">Lipid A biosynthesis</keyword>
<dbReference type="NCBIfam" id="TIGR00325">
    <property type="entry name" value="lpxC"/>
    <property type="match status" value="1"/>
</dbReference>
<evidence type="ECO:0000256" key="12">
    <source>
        <dbReference type="HAMAP-Rule" id="MF_00388"/>
    </source>
</evidence>
<dbReference type="InterPro" id="IPR015870">
    <property type="entry name" value="UDP-acyl_N-AcGlcN_deAcase_N"/>
</dbReference>
<evidence type="ECO:0000256" key="9">
    <source>
        <dbReference type="ARBA" id="ARBA00022833"/>
    </source>
</evidence>
<reference evidence="13 14" key="1">
    <citation type="submission" date="2018-04" db="EMBL/GenBank/DDBJ databases">
        <title>Paenibacillus taichungensis Genome sequencing and assembly.</title>
        <authorList>
            <person name="Xu J."/>
            <person name="Rensing C."/>
            <person name="Mazhar H.S."/>
        </authorList>
    </citation>
    <scope>NUCLEOTIDE SEQUENCE [LARGE SCALE GENOMIC DNA]</scope>
    <source>
        <strain evidence="13 14">NC1</strain>
    </source>
</reference>
<dbReference type="EC" id="3.5.1.108" evidence="4 12"/>
<evidence type="ECO:0000256" key="1">
    <source>
        <dbReference type="ARBA" id="ARBA00001947"/>
    </source>
</evidence>
<feature type="binding site" evidence="12">
    <location>
        <position position="245"/>
    </location>
    <ligand>
        <name>Zn(2+)</name>
        <dbReference type="ChEBI" id="CHEBI:29105"/>
    </ligand>
</feature>
<evidence type="ECO:0000256" key="6">
    <source>
        <dbReference type="ARBA" id="ARBA00022556"/>
    </source>
</evidence>
<dbReference type="InterPro" id="IPR020568">
    <property type="entry name" value="Ribosomal_Su5_D2-typ_SF"/>
</dbReference>
<keyword evidence="9 12" id="KW-0862">Zinc</keyword>
<dbReference type="PANTHER" id="PTHR33694">
    <property type="entry name" value="UDP-3-O-ACYL-N-ACETYLGLUCOSAMINE DEACETYLASE 1, MITOCHONDRIAL-RELATED"/>
    <property type="match status" value="1"/>
</dbReference>
<comment type="similarity">
    <text evidence="12">Belongs to the LpxC family.</text>
</comment>
<dbReference type="InterPro" id="IPR004463">
    <property type="entry name" value="UDP-acyl_GlcNac_deAcase"/>
</dbReference>
<dbReference type="Pfam" id="PF03331">
    <property type="entry name" value="LpxC"/>
    <property type="match status" value="1"/>
</dbReference>
<proteinExistence type="inferred from homology"/>
<keyword evidence="10 12" id="KW-0443">Lipid metabolism</keyword>
<dbReference type="HAMAP" id="MF_00388">
    <property type="entry name" value="LpxC"/>
    <property type="match status" value="1"/>
</dbReference>
<dbReference type="Gene3D" id="3.30.230.20">
    <property type="entry name" value="lpxc deacetylase, domain 1"/>
    <property type="match status" value="1"/>
</dbReference>
<evidence type="ECO:0000313" key="13">
    <source>
        <dbReference type="EMBL" id="RAW13882.1"/>
    </source>
</evidence>
<comment type="caution">
    <text evidence="13">The sequence shown here is derived from an EMBL/GenBank/DDBJ whole genome shotgun (WGS) entry which is preliminary data.</text>
</comment>
<dbReference type="Proteomes" id="UP000250642">
    <property type="component" value="Unassembled WGS sequence"/>
</dbReference>
<dbReference type="SUPFAM" id="SSF54211">
    <property type="entry name" value="Ribosomal protein S5 domain 2-like"/>
    <property type="match status" value="2"/>
</dbReference>
<dbReference type="UniPathway" id="UPA00359">
    <property type="reaction ID" value="UER00478"/>
</dbReference>
<organism evidence="13 14">
    <name type="scientific">Paenibacillus taichungensis</name>
    <dbReference type="NCBI Taxonomy" id="484184"/>
    <lineage>
        <taxon>Bacteria</taxon>
        <taxon>Bacillati</taxon>
        <taxon>Bacillota</taxon>
        <taxon>Bacilli</taxon>
        <taxon>Bacillales</taxon>
        <taxon>Paenibacillaceae</taxon>
        <taxon>Paenibacillus</taxon>
    </lineage>
</organism>
<comment type="catalytic activity">
    <reaction evidence="11 12">
        <text>a UDP-3-O-[(3R)-3-hydroxyacyl]-N-acetyl-alpha-D-glucosamine + H2O = a UDP-3-O-[(3R)-3-hydroxyacyl]-alpha-D-glucosamine + acetate</text>
        <dbReference type="Rhea" id="RHEA:67816"/>
        <dbReference type="ChEBI" id="CHEBI:15377"/>
        <dbReference type="ChEBI" id="CHEBI:30089"/>
        <dbReference type="ChEBI" id="CHEBI:137740"/>
        <dbReference type="ChEBI" id="CHEBI:173225"/>
        <dbReference type="EC" id="3.5.1.108"/>
    </reaction>
</comment>
<comment type="cofactor">
    <cofactor evidence="1 12">
        <name>Zn(2+)</name>
        <dbReference type="ChEBI" id="CHEBI:29105"/>
    </cofactor>
</comment>
<dbReference type="GO" id="GO:0103117">
    <property type="term" value="F:UDP-3-O-acyl-N-acetylglucosamine deacetylase activity"/>
    <property type="evidence" value="ECO:0007669"/>
    <property type="project" value="UniProtKB-UniRule"/>
</dbReference>
<comment type="function">
    <text evidence="2 12">Catalyzes the hydrolysis of UDP-3-O-myristoyl-N-acetylglucosamine to form UDP-3-O-myristoylglucosamine and acetate, the committed step in lipid A biosynthesis.</text>
</comment>
<evidence type="ECO:0000256" key="4">
    <source>
        <dbReference type="ARBA" id="ARBA00012745"/>
    </source>
</evidence>
<evidence type="ECO:0000256" key="8">
    <source>
        <dbReference type="ARBA" id="ARBA00022801"/>
    </source>
</evidence>
<keyword evidence="5 12" id="KW-0444">Lipid biosynthesis</keyword>
<feature type="binding site" evidence="12">
    <location>
        <position position="88"/>
    </location>
    <ligand>
        <name>Zn(2+)</name>
        <dbReference type="ChEBI" id="CHEBI:29105"/>
    </ligand>
</feature>
<evidence type="ECO:0000256" key="2">
    <source>
        <dbReference type="ARBA" id="ARBA00002923"/>
    </source>
</evidence>
<name>A0A329QR82_9BACL</name>